<evidence type="ECO:0000313" key="6">
    <source>
        <dbReference type="Proteomes" id="UP001592581"/>
    </source>
</evidence>
<evidence type="ECO:0000313" key="5">
    <source>
        <dbReference type="EMBL" id="MFC1442878.1"/>
    </source>
</evidence>
<dbReference type="Pfam" id="PF00436">
    <property type="entry name" value="SSB"/>
    <property type="match status" value="1"/>
</dbReference>
<comment type="subunit">
    <text evidence="2">Homotetramer.</text>
</comment>
<comment type="caution">
    <text evidence="5">The sequence shown here is derived from an EMBL/GenBank/DDBJ whole genome shotgun (WGS) entry which is preliminary data.</text>
</comment>
<proteinExistence type="inferred from homology"/>
<evidence type="ECO:0000256" key="4">
    <source>
        <dbReference type="SAM" id="MobiDB-lite"/>
    </source>
</evidence>
<keyword evidence="1 2" id="KW-0238">DNA-binding</keyword>
<dbReference type="SUPFAM" id="SSF50249">
    <property type="entry name" value="Nucleic acid-binding proteins"/>
    <property type="match status" value="1"/>
</dbReference>
<comment type="caution">
    <text evidence="2">Lacks conserved residue(s) required for the propagation of feature annotation.</text>
</comment>
<sequence>MPNATTITVIGNLTADVELTFTQAGVARAKFTVASAERVYDRTTQTWKDGAVMYLQCTAWRSQAENAAESLTKGTRAMVVGPLRQRSFETKEGEKRTVFEVEVEEVGPSLRFATAKVVKPGRTEGTAANAGWGAPVTQAPQPAAGSPWDVPAMAGAGAVNPPF</sequence>
<protein>
    <recommendedName>
        <fullName evidence="2 3">Single-stranded DNA-binding protein</fullName>
        <shortName evidence="2">SSB</shortName>
    </recommendedName>
</protein>
<dbReference type="Proteomes" id="UP001592581">
    <property type="component" value="Unassembled WGS sequence"/>
</dbReference>
<name>A0ABV6XX78_9ACTN</name>
<evidence type="ECO:0000256" key="2">
    <source>
        <dbReference type="HAMAP-Rule" id="MF_00984"/>
    </source>
</evidence>
<accession>A0ABV6XX78</accession>
<dbReference type="InterPro" id="IPR012340">
    <property type="entry name" value="NA-bd_OB-fold"/>
</dbReference>
<organism evidence="5 6">
    <name type="scientific">Streptacidiphilus jeojiensis</name>
    <dbReference type="NCBI Taxonomy" id="3229225"/>
    <lineage>
        <taxon>Bacteria</taxon>
        <taxon>Bacillati</taxon>
        <taxon>Actinomycetota</taxon>
        <taxon>Actinomycetes</taxon>
        <taxon>Kitasatosporales</taxon>
        <taxon>Streptomycetaceae</taxon>
        <taxon>Streptacidiphilus</taxon>
    </lineage>
</organism>
<reference evidence="5 6" key="1">
    <citation type="submission" date="2024-06" db="EMBL/GenBank/DDBJ databases">
        <authorList>
            <person name="Lee S.D."/>
        </authorList>
    </citation>
    <scope>NUCLEOTIDE SEQUENCE [LARGE SCALE GENOMIC DNA]</scope>
    <source>
        <strain evidence="5 6">N1-10</strain>
    </source>
</reference>
<dbReference type="CDD" id="cd04496">
    <property type="entry name" value="SSB_OBF"/>
    <property type="match status" value="1"/>
</dbReference>
<dbReference type="InterPro" id="IPR000424">
    <property type="entry name" value="Primosome_PriB/ssb"/>
</dbReference>
<keyword evidence="6" id="KW-1185">Reference proteome</keyword>
<dbReference type="Gene3D" id="2.40.50.140">
    <property type="entry name" value="Nucleic acid-binding proteins"/>
    <property type="match status" value="1"/>
</dbReference>
<dbReference type="PROSITE" id="PS50935">
    <property type="entry name" value="SSB"/>
    <property type="match status" value="1"/>
</dbReference>
<dbReference type="HAMAP" id="MF_00984">
    <property type="entry name" value="SSB"/>
    <property type="match status" value="1"/>
</dbReference>
<dbReference type="GO" id="GO:0003677">
    <property type="term" value="F:DNA binding"/>
    <property type="evidence" value="ECO:0007669"/>
    <property type="project" value="UniProtKB-KW"/>
</dbReference>
<dbReference type="EMBL" id="JBEUKS010000014">
    <property type="protein sequence ID" value="MFC1442878.1"/>
    <property type="molecule type" value="Genomic_DNA"/>
</dbReference>
<dbReference type="InterPro" id="IPR011344">
    <property type="entry name" value="ssDNA-bd"/>
</dbReference>
<evidence type="ECO:0000256" key="3">
    <source>
        <dbReference type="RuleBase" id="RU000524"/>
    </source>
</evidence>
<dbReference type="NCBIfam" id="TIGR00621">
    <property type="entry name" value="ssb"/>
    <property type="match status" value="1"/>
</dbReference>
<dbReference type="RefSeq" id="WP_380567968.1">
    <property type="nucleotide sequence ID" value="NZ_JBEUKS010000014.1"/>
</dbReference>
<gene>
    <name evidence="5" type="primary">ssb</name>
    <name evidence="5" type="ORF">ABUW04_31985</name>
</gene>
<feature type="region of interest" description="Disordered" evidence="4">
    <location>
        <begin position="126"/>
        <end position="147"/>
    </location>
</feature>
<evidence type="ECO:0000256" key="1">
    <source>
        <dbReference type="ARBA" id="ARBA00023125"/>
    </source>
</evidence>